<dbReference type="SUPFAM" id="SSF48403">
    <property type="entry name" value="Ankyrin repeat"/>
    <property type="match status" value="1"/>
</dbReference>
<evidence type="ECO:0000259" key="3">
    <source>
        <dbReference type="Pfam" id="PF00082"/>
    </source>
</evidence>
<dbReference type="AlphaFoldDB" id="A0A9P9HZU6"/>
<dbReference type="InterPro" id="IPR036852">
    <property type="entry name" value="Peptidase_S8/S53_dom_sf"/>
</dbReference>
<keyword evidence="2" id="KW-0472">Membrane</keyword>
<evidence type="ECO:0000256" key="1">
    <source>
        <dbReference type="SAM" id="MobiDB-lite"/>
    </source>
</evidence>
<dbReference type="GeneID" id="70225114"/>
<feature type="compositionally biased region" description="Polar residues" evidence="1">
    <location>
        <begin position="257"/>
        <end position="270"/>
    </location>
</feature>
<reference evidence="4" key="1">
    <citation type="journal article" date="2021" name="Nat. Commun.">
        <title>Genetic determinants of endophytism in the Arabidopsis root mycobiome.</title>
        <authorList>
            <person name="Mesny F."/>
            <person name="Miyauchi S."/>
            <person name="Thiergart T."/>
            <person name="Pickel B."/>
            <person name="Atanasova L."/>
            <person name="Karlsson M."/>
            <person name="Huettel B."/>
            <person name="Barry K.W."/>
            <person name="Haridas S."/>
            <person name="Chen C."/>
            <person name="Bauer D."/>
            <person name="Andreopoulos W."/>
            <person name="Pangilinan J."/>
            <person name="LaButti K."/>
            <person name="Riley R."/>
            <person name="Lipzen A."/>
            <person name="Clum A."/>
            <person name="Drula E."/>
            <person name="Henrissat B."/>
            <person name="Kohler A."/>
            <person name="Grigoriev I.V."/>
            <person name="Martin F.M."/>
            <person name="Hacquard S."/>
        </authorList>
    </citation>
    <scope>NUCLEOTIDE SEQUENCE</scope>
    <source>
        <strain evidence="4">MPI-CAGE-AT-0023</strain>
    </source>
</reference>
<keyword evidence="5" id="KW-1185">Reference proteome</keyword>
<dbReference type="Pfam" id="PF00082">
    <property type="entry name" value="Peptidase_S8"/>
    <property type="match status" value="1"/>
</dbReference>
<feature type="region of interest" description="Disordered" evidence="1">
    <location>
        <begin position="319"/>
        <end position="344"/>
    </location>
</feature>
<dbReference type="RefSeq" id="XP_046054409.1">
    <property type="nucleotide sequence ID" value="XM_046195160.1"/>
</dbReference>
<accession>A0A9P9HZU6</accession>
<dbReference type="EMBL" id="JAGMUX010000003">
    <property type="protein sequence ID" value="KAH7265674.1"/>
    <property type="molecule type" value="Genomic_DNA"/>
</dbReference>
<dbReference type="Gene3D" id="1.25.40.20">
    <property type="entry name" value="Ankyrin repeat-containing domain"/>
    <property type="match status" value="1"/>
</dbReference>
<dbReference type="Gene3D" id="3.40.50.200">
    <property type="entry name" value="Peptidase S8/S53 domain"/>
    <property type="match status" value="1"/>
</dbReference>
<dbReference type="InterPro" id="IPR036770">
    <property type="entry name" value="Ankyrin_rpt-contain_sf"/>
</dbReference>
<keyword evidence="2" id="KW-1133">Transmembrane helix</keyword>
<gene>
    <name evidence="4" type="ORF">BKA55DRAFT_590894</name>
</gene>
<dbReference type="CDD" id="cd07491">
    <property type="entry name" value="Peptidases_S8_7"/>
    <property type="match status" value="1"/>
</dbReference>
<name>A0A9P9HZU6_FUSRE</name>
<keyword evidence="2" id="KW-0812">Transmembrane</keyword>
<dbReference type="OrthoDB" id="5093543at2759"/>
<evidence type="ECO:0000256" key="2">
    <source>
        <dbReference type="SAM" id="Phobius"/>
    </source>
</evidence>
<sequence length="801" mass="89148">MSKISSTRRMSTAIQYYKPNDAEPEYDLVEVEVDVESKAGHDSSEDSDKVAVKDLLTQVLKEIRNGELLAAFTAHRGPDLARQTGDKDQPTGLQIMANEDKKLLPNLEEKMELFVQFLCQQKNYLEIKDRLGHTPLFLTIEQRNKTMVQWMCHAHPDISNIISIVGSKGMNCLHIGINERIKFLDLLIDKVKHETLAAKDDNWNTLLHLAVGYENCNREKLEYIKMILEKGDRAIFDKSVRRGRKKAVEGAEKPGNDTESAPSRGISSSMPPILSADISIQPEMRDNIQVHHRTKYGGSIPIQASGPVASPVPIVAPDAADTKKKATGESGAFKSKSKKSGSKSDKELSFELSGMIHPDECLTQKGLSNLLRNIKFEDTLQYVWIPRITVEEPQQNSHPDSPSHSDKAIEKALKDLCTEVIVNAAPDARKGLETSSRTENNVNEFHNRLKQLCPNVEVELEWPNMHRRRTNKAPARAEEVAEHTTKHEWIQCMTDFSRMISDDEANYAIAAESRVSDNIEPIQIAIIDDGVDMKDLDYRFMGGRSFCVRSEHRGLLDPYYMSRTGHGAIMAKNIHLVCPHASLCVLRLKDTPSEDGTKLNITARSAAKASIRATILQGVQIISMSWTIDPPKDDRERQDLENAVVEAANANILMFCSARDKGAHNAPTYPSKETGKIFTIGAANSSGASVVYVGNASEISYTFPGDKVEVDGGPTRRTTPEIVDGSSVATALASGLAALILYCIQVRIFLAKDSEKQKAREAYRMVKQHDGMMKAFDAIDTTKESNHRFLKSNQQKTSLKQ</sequence>
<feature type="compositionally biased region" description="Basic and acidic residues" evidence="1">
    <location>
        <begin position="241"/>
        <end position="256"/>
    </location>
</feature>
<dbReference type="Proteomes" id="UP000720189">
    <property type="component" value="Unassembled WGS sequence"/>
</dbReference>
<feature type="region of interest" description="Disordered" evidence="1">
    <location>
        <begin position="241"/>
        <end position="272"/>
    </location>
</feature>
<organism evidence="4 5">
    <name type="scientific">Fusarium redolens</name>
    <dbReference type="NCBI Taxonomy" id="48865"/>
    <lineage>
        <taxon>Eukaryota</taxon>
        <taxon>Fungi</taxon>
        <taxon>Dikarya</taxon>
        <taxon>Ascomycota</taxon>
        <taxon>Pezizomycotina</taxon>
        <taxon>Sordariomycetes</taxon>
        <taxon>Hypocreomycetidae</taxon>
        <taxon>Hypocreales</taxon>
        <taxon>Nectriaceae</taxon>
        <taxon>Fusarium</taxon>
        <taxon>Fusarium redolens species complex</taxon>
    </lineage>
</organism>
<dbReference type="SUPFAM" id="SSF52743">
    <property type="entry name" value="Subtilisin-like"/>
    <property type="match status" value="1"/>
</dbReference>
<feature type="transmembrane region" description="Helical" evidence="2">
    <location>
        <begin position="728"/>
        <end position="750"/>
    </location>
</feature>
<proteinExistence type="predicted"/>
<evidence type="ECO:0000313" key="5">
    <source>
        <dbReference type="Proteomes" id="UP000720189"/>
    </source>
</evidence>
<dbReference type="GO" id="GO:0006508">
    <property type="term" value="P:proteolysis"/>
    <property type="evidence" value="ECO:0007669"/>
    <property type="project" value="InterPro"/>
</dbReference>
<dbReference type="GO" id="GO:0004252">
    <property type="term" value="F:serine-type endopeptidase activity"/>
    <property type="evidence" value="ECO:0007669"/>
    <property type="project" value="InterPro"/>
</dbReference>
<dbReference type="InterPro" id="IPR000209">
    <property type="entry name" value="Peptidase_S8/S53_dom"/>
</dbReference>
<feature type="domain" description="Peptidase S8/S53" evidence="3">
    <location>
        <begin position="522"/>
        <end position="741"/>
    </location>
</feature>
<evidence type="ECO:0000313" key="4">
    <source>
        <dbReference type="EMBL" id="KAH7265674.1"/>
    </source>
</evidence>
<protein>
    <submittedName>
        <fullName evidence="4">Peptidase S8/S53 domain-containing protein</fullName>
    </submittedName>
</protein>
<comment type="caution">
    <text evidence="4">The sequence shown here is derived from an EMBL/GenBank/DDBJ whole genome shotgun (WGS) entry which is preliminary data.</text>
</comment>